<keyword evidence="3" id="KW-1185">Reference proteome</keyword>
<proteinExistence type="predicted"/>
<organism evidence="2 3">
    <name type="scientific">Escallonia herrerae</name>
    <dbReference type="NCBI Taxonomy" id="1293975"/>
    <lineage>
        <taxon>Eukaryota</taxon>
        <taxon>Viridiplantae</taxon>
        <taxon>Streptophyta</taxon>
        <taxon>Embryophyta</taxon>
        <taxon>Tracheophyta</taxon>
        <taxon>Spermatophyta</taxon>
        <taxon>Magnoliopsida</taxon>
        <taxon>eudicotyledons</taxon>
        <taxon>Gunneridae</taxon>
        <taxon>Pentapetalae</taxon>
        <taxon>asterids</taxon>
        <taxon>campanulids</taxon>
        <taxon>Escalloniales</taxon>
        <taxon>Escalloniaceae</taxon>
        <taxon>Escallonia</taxon>
    </lineage>
</organism>
<dbReference type="InterPro" id="IPR002156">
    <property type="entry name" value="RNaseH_domain"/>
</dbReference>
<reference evidence="2" key="1">
    <citation type="submission" date="2022-12" db="EMBL/GenBank/DDBJ databases">
        <title>Draft genome assemblies for two species of Escallonia (Escalloniales).</title>
        <authorList>
            <person name="Chanderbali A."/>
            <person name="Dervinis C."/>
            <person name="Anghel I."/>
            <person name="Soltis D."/>
            <person name="Soltis P."/>
            <person name="Zapata F."/>
        </authorList>
    </citation>
    <scope>NUCLEOTIDE SEQUENCE</scope>
    <source>
        <strain evidence="2">UCBG64.0493</strain>
        <tissue evidence="2">Leaf</tissue>
    </source>
</reference>
<name>A0AA88X5K1_9ASTE</name>
<dbReference type="GO" id="GO:0004523">
    <property type="term" value="F:RNA-DNA hybrid ribonuclease activity"/>
    <property type="evidence" value="ECO:0007669"/>
    <property type="project" value="InterPro"/>
</dbReference>
<evidence type="ECO:0000313" key="2">
    <source>
        <dbReference type="EMBL" id="KAK3040147.1"/>
    </source>
</evidence>
<feature type="domain" description="RNase H type-1" evidence="1">
    <location>
        <begin position="9"/>
        <end position="74"/>
    </location>
</feature>
<dbReference type="GO" id="GO:0003676">
    <property type="term" value="F:nucleic acid binding"/>
    <property type="evidence" value="ECO:0007669"/>
    <property type="project" value="InterPro"/>
</dbReference>
<dbReference type="Pfam" id="PF13456">
    <property type="entry name" value="RVT_3"/>
    <property type="match status" value="1"/>
</dbReference>
<dbReference type="AlphaFoldDB" id="A0AA88X5K1"/>
<sequence length="75" mass="8145">MERKERNMDCGVIVQDSIRSVLAALSKKIYGITDPEHAEAIAASEAAMFGYDCGFNFVQMEGDANSIINALNSSE</sequence>
<dbReference type="Proteomes" id="UP001188597">
    <property type="component" value="Unassembled WGS sequence"/>
</dbReference>
<evidence type="ECO:0000259" key="1">
    <source>
        <dbReference type="Pfam" id="PF13456"/>
    </source>
</evidence>
<evidence type="ECO:0000313" key="3">
    <source>
        <dbReference type="Proteomes" id="UP001188597"/>
    </source>
</evidence>
<protein>
    <recommendedName>
        <fullName evidence="1">RNase H type-1 domain-containing protein</fullName>
    </recommendedName>
</protein>
<gene>
    <name evidence="2" type="ORF">RJ639_027873</name>
</gene>
<comment type="caution">
    <text evidence="2">The sequence shown here is derived from an EMBL/GenBank/DDBJ whole genome shotgun (WGS) entry which is preliminary data.</text>
</comment>
<dbReference type="EMBL" id="JAVXUP010000061">
    <property type="protein sequence ID" value="KAK3040147.1"/>
    <property type="molecule type" value="Genomic_DNA"/>
</dbReference>
<accession>A0AA88X5K1</accession>